<protein>
    <submittedName>
        <fullName evidence="1">Uncharacterized protein</fullName>
    </submittedName>
</protein>
<accession>A0AAV6UQ90</accession>
<organism evidence="1 2">
    <name type="scientific">Oedothorax gibbosus</name>
    <dbReference type="NCBI Taxonomy" id="931172"/>
    <lineage>
        <taxon>Eukaryota</taxon>
        <taxon>Metazoa</taxon>
        <taxon>Ecdysozoa</taxon>
        <taxon>Arthropoda</taxon>
        <taxon>Chelicerata</taxon>
        <taxon>Arachnida</taxon>
        <taxon>Araneae</taxon>
        <taxon>Araneomorphae</taxon>
        <taxon>Entelegynae</taxon>
        <taxon>Araneoidea</taxon>
        <taxon>Linyphiidae</taxon>
        <taxon>Erigoninae</taxon>
        <taxon>Oedothorax</taxon>
    </lineage>
</organism>
<dbReference type="AlphaFoldDB" id="A0AAV6UQ90"/>
<evidence type="ECO:0000313" key="2">
    <source>
        <dbReference type="Proteomes" id="UP000827092"/>
    </source>
</evidence>
<gene>
    <name evidence="1" type="ORF">JTE90_019720</name>
</gene>
<name>A0AAV6UQ90_9ARAC</name>
<reference evidence="1 2" key="1">
    <citation type="journal article" date="2022" name="Nat. Ecol. Evol.">
        <title>A masculinizing supergene underlies an exaggerated male reproductive morph in a spider.</title>
        <authorList>
            <person name="Hendrickx F."/>
            <person name="De Corte Z."/>
            <person name="Sonet G."/>
            <person name="Van Belleghem S.M."/>
            <person name="Kostlbacher S."/>
            <person name="Vangestel C."/>
        </authorList>
    </citation>
    <scope>NUCLEOTIDE SEQUENCE [LARGE SCALE GENOMIC DNA]</scope>
    <source>
        <strain evidence="1">W744_W776</strain>
    </source>
</reference>
<dbReference type="Proteomes" id="UP000827092">
    <property type="component" value="Unassembled WGS sequence"/>
</dbReference>
<proteinExistence type="predicted"/>
<keyword evidence="2" id="KW-1185">Reference proteome</keyword>
<evidence type="ECO:0000313" key="1">
    <source>
        <dbReference type="EMBL" id="KAG8185461.1"/>
    </source>
</evidence>
<dbReference type="EMBL" id="JAFNEN010000334">
    <property type="protein sequence ID" value="KAG8185461.1"/>
    <property type="molecule type" value="Genomic_DNA"/>
</dbReference>
<sequence length="105" mass="12261">MNIFSELEPGSISTEDTQLLFIPLDITEMSECSINYRIVLHENVTRNMNTYNFVSITIVKFLRERFDHSFASPETNHIPVLSTQDYFKVLGILCKDLIELNRDHH</sequence>
<comment type="caution">
    <text evidence="1">The sequence shown here is derived from an EMBL/GenBank/DDBJ whole genome shotgun (WGS) entry which is preliminary data.</text>
</comment>